<dbReference type="Gene3D" id="3.10.50.40">
    <property type="match status" value="1"/>
</dbReference>
<protein>
    <recommendedName>
        <fullName evidence="4 12">Trigger factor</fullName>
        <shortName evidence="12">TF</shortName>
        <ecNumber evidence="3 12">5.2.1.8</ecNumber>
    </recommendedName>
    <alternativeName>
        <fullName evidence="11 12">PPIase</fullName>
    </alternativeName>
</protein>
<dbReference type="EC" id="5.2.1.8" evidence="3 12"/>
<dbReference type="Pfam" id="PF00254">
    <property type="entry name" value="FKBP_C"/>
    <property type="match status" value="1"/>
</dbReference>
<dbReference type="SUPFAM" id="SSF54534">
    <property type="entry name" value="FKBP-like"/>
    <property type="match status" value="1"/>
</dbReference>
<evidence type="ECO:0000256" key="9">
    <source>
        <dbReference type="ARBA" id="ARBA00023306"/>
    </source>
</evidence>
<dbReference type="Proteomes" id="UP000216752">
    <property type="component" value="Chromosome"/>
</dbReference>
<dbReference type="SUPFAM" id="SSF102735">
    <property type="entry name" value="Trigger factor ribosome-binding domain"/>
    <property type="match status" value="1"/>
</dbReference>
<dbReference type="PIRSF" id="PIRSF003095">
    <property type="entry name" value="Trigger_factor"/>
    <property type="match status" value="1"/>
</dbReference>
<dbReference type="SUPFAM" id="SSF109998">
    <property type="entry name" value="Triger factor/SurA peptide-binding domain-like"/>
    <property type="match status" value="1"/>
</dbReference>
<dbReference type="Pfam" id="PF05697">
    <property type="entry name" value="Trigger_N"/>
    <property type="match status" value="1"/>
</dbReference>
<dbReference type="PANTHER" id="PTHR30560:SF3">
    <property type="entry name" value="TRIGGER FACTOR-LIKE PROTEIN TIG, CHLOROPLASTIC"/>
    <property type="match status" value="1"/>
</dbReference>
<evidence type="ECO:0000256" key="7">
    <source>
        <dbReference type="ARBA" id="ARBA00023186"/>
    </source>
</evidence>
<keyword evidence="7 12" id="KW-0143">Chaperone</keyword>
<gene>
    <name evidence="16" type="primary">tig_3</name>
    <name evidence="12" type="synonym">tig</name>
    <name evidence="16" type="ORF">SPSIL_029570</name>
</gene>
<comment type="subcellular location">
    <subcellularLocation>
        <location evidence="12">Cytoplasm</location>
    </subcellularLocation>
    <text evidence="12">About half TF is bound to the ribosome near the polypeptide exit tunnel while the other half is free in the cytoplasm.</text>
</comment>
<evidence type="ECO:0000256" key="2">
    <source>
        <dbReference type="ARBA" id="ARBA00005464"/>
    </source>
</evidence>
<dbReference type="Gene3D" id="1.10.3120.10">
    <property type="entry name" value="Trigger factor, C-terminal domain"/>
    <property type="match status" value="1"/>
</dbReference>
<dbReference type="Gene3D" id="3.30.70.1050">
    <property type="entry name" value="Trigger factor ribosome-binding domain"/>
    <property type="match status" value="1"/>
</dbReference>
<comment type="similarity">
    <text evidence="2 12 14">Belongs to the FKBP-type PPIase family. Tig subfamily.</text>
</comment>
<proteinExistence type="inferred from homology"/>
<dbReference type="NCBIfam" id="TIGR00115">
    <property type="entry name" value="tig"/>
    <property type="match status" value="1"/>
</dbReference>
<evidence type="ECO:0000256" key="1">
    <source>
        <dbReference type="ARBA" id="ARBA00000971"/>
    </source>
</evidence>
<feature type="domain" description="PPIase FKBP-type" evidence="15">
    <location>
        <begin position="164"/>
        <end position="217"/>
    </location>
</feature>
<evidence type="ECO:0000256" key="13">
    <source>
        <dbReference type="PROSITE-ProRule" id="PRU00277"/>
    </source>
</evidence>
<keyword evidence="6 12" id="KW-0697">Rotamase</keyword>
<evidence type="ECO:0000313" key="17">
    <source>
        <dbReference type="Proteomes" id="UP000216752"/>
    </source>
</evidence>
<dbReference type="InterPro" id="IPR005215">
    <property type="entry name" value="Trig_fac"/>
</dbReference>
<name>A0ABZ3IM76_9FIRM</name>
<dbReference type="InterPro" id="IPR008880">
    <property type="entry name" value="Trigger_fac_C"/>
</dbReference>
<dbReference type="InterPro" id="IPR036611">
    <property type="entry name" value="Trigger_fac_ribosome-bd_sf"/>
</dbReference>
<evidence type="ECO:0000256" key="3">
    <source>
        <dbReference type="ARBA" id="ARBA00013194"/>
    </source>
</evidence>
<keyword evidence="17" id="KW-1185">Reference proteome</keyword>
<dbReference type="InterPro" id="IPR001179">
    <property type="entry name" value="PPIase_FKBP_dom"/>
</dbReference>
<evidence type="ECO:0000259" key="15">
    <source>
        <dbReference type="PROSITE" id="PS50059"/>
    </source>
</evidence>
<dbReference type="InterPro" id="IPR046357">
    <property type="entry name" value="PPIase_dom_sf"/>
</dbReference>
<dbReference type="InterPro" id="IPR027304">
    <property type="entry name" value="Trigger_fact/SurA_dom_sf"/>
</dbReference>
<dbReference type="InterPro" id="IPR008881">
    <property type="entry name" value="Trigger_fac_ribosome-bd_bac"/>
</dbReference>
<dbReference type="EMBL" id="CP155573">
    <property type="protein sequence ID" value="XFO66797.1"/>
    <property type="molecule type" value="Genomic_DNA"/>
</dbReference>
<dbReference type="InterPro" id="IPR037041">
    <property type="entry name" value="Trigger_fac_C_sf"/>
</dbReference>
<keyword evidence="9 12" id="KW-0131">Cell cycle</keyword>
<accession>A0ABZ3IM76</accession>
<evidence type="ECO:0000256" key="6">
    <source>
        <dbReference type="ARBA" id="ARBA00023110"/>
    </source>
</evidence>
<evidence type="ECO:0000256" key="11">
    <source>
        <dbReference type="ARBA" id="ARBA00029986"/>
    </source>
</evidence>
<dbReference type="PROSITE" id="PS50059">
    <property type="entry name" value="FKBP_PPIASE"/>
    <property type="match status" value="1"/>
</dbReference>
<evidence type="ECO:0000256" key="8">
    <source>
        <dbReference type="ARBA" id="ARBA00023235"/>
    </source>
</evidence>
<keyword evidence="8 12" id="KW-0413">Isomerase</keyword>
<dbReference type="RefSeq" id="WP_094607044.1">
    <property type="nucleotide sequence ID" value="NZ_CP155573.1"/>
</dbReference>
<keyword evidence="12" id="KW-0963">Cytoplasm</keyword>
<dbReference type="PANTHER" id="PTHR30560">
    <property type="entry name" value="TRIGGER FACTOR CHAPERONE AND PEPTIDYL-PROLYL CIS/TRANS ISOMERASE"/>
    <property type="match status" value="1"/>
</dbReference>
<evidence type="ECO:0000256" key="5">
    <source>
        <dbReference type="ARBA" id="ARBA00022618"/>
    </source>
</evidence>
<evidence type="ECO:0000256" key="10">
    <source>
        <dbReference type="ARBA" id="ARBA00024849"/>
    </source>
</evidence>
<evidence type="ECO:0000256" key="12">
    <source>
        <dbReference type="HAMAP-Rule" id="MF_00303"/>
    </source>
</evidence>
<sequence length="438" mass="49503">MNASLEKVENSEAYLEFVIEVGNFEKGLKKSYKKNVKKYDIPGFRKGSVPRTILESKFGPEILFEDAIEFVVPNEYYAAIQELGLTTIGEPDIEVGYIEKGKPVSVKVRVPIKPEVTLGKLEGLEIKASKPDEVTEKDVEKYLQDLRSKNKKIIDKSNEPAVLGDTVTIDYKCSVEDTTFNGKEENFKLILGSNMFFPGFEEKLLGVKKGDKLNIEISFPKEHKAAELAGKNALFKVAVKNVENVQSRELNDQFAQEIAKKNNLEELRLETKKRLLEMASLRALNMEKQAIIKALLDTCEVFVPESIVMRQAQAMLEQFTNQLRAEGGSIELYLQMINSNVESLKRKIWSDAENVMKSNYILEKVIEEKEFEVSDQELSCGIEAFATSIGMKKENAKKENLGPLVNNVLFDLKANKAVQYLLNHAVIMSPNENEEKNT</sequence>
<comment type="domain">
    <text evidence="12">Consists of 3 domains; the N-terminus binds the ribosome, the middle domain has PPIase activity, while the C-terminus has intrinsic chaperone activity on its own.</text>
</comment>
<comment type="function">
    <text evidence="10 12">Involved in protein export. Acts as a chaperone by maintaining the newly synthesized protein in an open conformation. Functions as a peptidyl-prolyl cis-trans isomerase.</text>
</comment>
<dbReference type="HAMAP" id="MF_00303">
    <property type="entry name" value="Trigger_factor_Tig"/>
    <property type="match status" value="1"/>
</dbReference>
<organism evidence="16 17">
    <name type="scientific">Sporomusa silvacetica DSM 10669</name>
    <dbReference type="NCBI Taxonomy" id="1123289"/>
    <lineage>
        <taxon>Bacteria</taxon>
        <taxon>Bacillati</taxon>
        <taxon>Bacillota</taxon>
        <taxon>Negativicutes</taxon>
        <taxon>Selenomonadales</taxon>
        <taxon>Sporomusaceae</taxon>
        <taxon>Sporomusa</taxon>
    </lineage>
</organism>
<comment type="catalytic activity">
    <reaction evidence="1 12 13">
        <text>[protein]-peptidylproline (omega=180) = [protein]-peptidylproline (omega=0)</text>
        <dbReference type="Rhea" id="RHEA:16237"/>
        <dbReference type="Rhea" id="RHEA-COMP:10747"/>
        <dbReference type="Rhea" id="RHEA-COMP:10748"/>
        <dbReference type="ChEBI" id="CHEBI:83833"/>
        <dbReference type="ChEBI" id="CHEBI:83834"/>
        <dbReference type="EC" id="5.2.1.8"/>
    </reaction>
</comment>
<evidence type="ECO:0000256" key="14">
    <source>
        <dbReference type="RuleBase" id="RU003914"/>
    </source>
</evidence>
<dbReference type="Pfam" id="PF05698">
    <property type="entry name" value="Trigger_C"/>
    <property type="match status" value="1"/>
</dbReference>
<reference evidence="16" key="1">
    <citation type="submission" date="2024-05" db="EMBL/GenBank/DDBJ databases">
        <title>Isolation and characterization of Sporomusa carbonis sp. nov., a carboxydotrophic hydrogenogen in the genus of Sporomusa isolated from a charcoal burning pile.</title>
        <authorList>
            <person name="Boeer T."/>
            <person name="Rosenbaum F."/>
            <person name="Eysell L."/>
            <person name="Mueller V."/>
            <person name="Daniel R."/>
            <person name="Poehlein A."/>
        </authorList>
    </citation>
    <scope>NUCLEOTIDE SEQUENCE [LARGE SCALE GENOMIC DNA]</scope>
    <source>
        <strain evidence="16">DSM 10669</strain>
    </source>
</reference>
<evidence type="ECO:0000313" key="16">
    <source>
        <dbReference type="EMBL" id="XFO66797.1"/>
    </source>
</evidence>
<evidence type="ECO:0000256" key="4">
    <source>
        <dbReference type="ARBA" id="ARBA00016902"/>
    </source>
</evidence>
<keyword evidence="5 12" id="KW-0132">Cell division</keyword>
<dbReference type="GO" id="GO:0003755">
    <property type="term" value="F:peptidyl-prolyl cis-trans isomerase activity"/>
    <property type="evidence" value="ECO:0007669"/>
    <property type="project" value="UniProtKB-EC"/>
</dbReference>